<dbReference type="PANTHER" id="PTHR38340">
    <property type="entry name" value="S-LAYER PROTEIN"/>
    <property type="match status" value="1"/>
</dbReference>
<evidence type="ECO:0000256" key="4">
    <source>
        <dbReference type="ARBA" id="ARBA00022511"/>
    </source>
</evidence>
<evidence type="ECO:0000256" key="10">
    <source>
        <dbReference type="ARBA" id="ARBA00022737"/>
    </source>
</evidence>
<keyword evidence="18" id="KW-0446">Lipid-binding</keyword>
<dbReference type="InterPro" id="IPR038383">
    <property type="entry name" value="CPD_dom_sf"/>
</dbReference>
<dbReference type="Gene3D" id="3.40.50.11050">
    <property type="match status" value="2"/>
</dbReference>
<keyword evidence="19 22" id="KW-0472">Membrane</keyword>
<keyword evidence="22" id="KW-1133">Transmembrane helix</keyword>
<dbReference type="PROSITE" id="PS51771">
    <property type="entry name" value="CGT_MARTX_CPD"/>
    <property type="match status" value="2"/>
</dbReference>
<dbReference type="InterPro" id="IPR050557">
    <property type="entry name" value="RTX_toxin/Mannuronan_C5-epim"/>
</dbReference>
<keyword evidence="10" id="KW-0677">Repeat</keyword>
<evidence type="ECO:0000256" key="15">
    <source>
        <dbReference type="ARBA" id="ARBA00022842"/>
    </source>
</evidence>
<dbReference type="Pfam" id="PF00353">
    <property type="entry name" value="HemolysinCabind"/>
    <property type="match status" value="3"/>
</dbReference>
<gene>
    <name evidence="24" type="ORF">QG404_05070</name>
</gene>
<dbReference type="Pfam" id="PF11713">
    <property type="entry name" value="Peptidase_C80"/>
    <property type="match status" value="1"/>
</dbReference>
<dbReference type="InterPro" id="IPR011049">
    <property type="entry name" value="Serralysin-like_metalloprot_C"/>
</dbReference>
<evidence type="ECO:0000313" key="25">
    <source>
        <dbReference type="Proteomes" id="UP001231859"/>
    </source>
</evidence>
<accession>A0ABY8P453</accession>
<name>A0ABY8P453_9GAMM</name>
<evidence type="ECO:0000256" key="8">
    <source>
        <dbReference type="ARBA" id="ARBA00022679"/>
    </source>
</evidence>
<dbReference type="InterPro" id="IPR001343">
    <property type="entry name" value="Hemolysn_Ca-bd"/>
</dbReference>
<keyword evidence="11" id="KW-0378">Hydrolase</keyword>
<evidence type="ECO:0000256" key="1">
    <source>
        <dbReference type="ARBA" id="ARBA00001946"/>
    </source>
</evidence>
<evidence type="ECO:0000256" key="16">
    <source>
        <dbReference type="ARBA" id="ARBA00022870"/>
    </source>
</evidence>
<feature type="transmembrane region" description="Helical" evidence="22">
    <location>
        <begin position="1672"/>
        <end position="1696"/>
    </location>
</feature>
<feature type="transmembrane region" description="Helical" evidence="22">
    <location>
        <begin position="1703"/>
        <end position="1721"/>
    </location>
</feature>
<evidence type="ECO:0000313" key="24">
    <source>
        <dbReference type="EMBL" id="WGO84267.1"/>
    </source>
</evidence>
<evidence type="ECO:0000256" key="2">
    <source>
        <dbReference type="ARBA" id="ARBA00004165"/>
    </source>
</evidence>
<keyword evidence="15" id="KW-0460">Magnesium</keyword>
<evidence type="ECO:0000256" key="14">
    <source>
        <dbReference type="ARBA" id="ARBA00022837"/>
    </source>
</evidence>
<sequence>MPENEIKRVDIDFKQREIIFTFAKKWLDHNSNKFFLRSSDERKKIIYEGICLGLTRYYMTHIAQNRQQNPAFFFIKFYRLIGMANREIPINAGILERYQIEAERRYANAILDKVFFDILSEHTYANNINLLQGYVIPEVKNYLRTKEDPTAVNAHKIIKRIYRNEFIRNPDLVKERWFIDIFLIAEKKFTESDKKSIIEIQSAIEAAKINIYKIYVDDNMNYLKNRGIDYLKSKNSTTHSRYFINIDRLFLHIENTNQDSYYEIATFDHVMLLTVKANPNNQHKSLTFFDSNRGLYRFNDLAEAKNFIIEFSKYTSEEYQWNLEKIDNPEIRVAFFVKASTFSDQLIDLTPPKDQISLMVINNIITQKNIIPTNDGAEIKFLQLNQHNNTVTFTIEKKSNIAHENKKIIMSTDHIDVRTIIYLVNKEQDNLFALSHQNLFTRFDKDSIQVYQLPDDFDLSANLKDIHNKLPTPAYKVVPDGAIKSFQMVSQAPRMDGNNNLNIDFDNWKQPIIHRKLVTNNQNNPPSLYKRTIIIQIQSDTILDQVVAGLIAKHPEKTILLQFDIATKKRRLAYGRYEDLLSAGKTRWIVVGHGDYQGNGKVSKFAQHSPKAVADGLLWLKNDLAIKQTPDKIVLMGCDLAKGTAKEDFAFNMTQLLNKNALDADIIAYTNDLFVDNQGKRIGYINSESDESQPARFYKKTYQYHHAADSITINGKPAILSLLNDLQSDKVSFERFITDNQPLLTPLFSDLSGELDIDLIKKIAYEQRAYDLFKHAINEPDYNNHETFYNKITGEMVNNSINEAPIWKTVNKNYIDENKLNLPDNNSDKLNVIIRLTSDKESLTKAQLHAIFKPENTLIIQCDVKNNQSFIEYGTLSSLALFGNHSWTILDGNELQSLDPDTLSQSLLALRQKYPLKVPTEIKLFNDKGKIENTAIYDPQYVAARLCQKLAEKGLNSSVSIYQPKSEFMLPDYELGIFLDDYHELQKNTFQLDSTTQKLMINGEPPIKTLLLDIVSGKITLAEITAKNPAILLPSFADQQGKLNIKKLKQTIYDPLLSIKVNQYFGHGDYLAHDARLRWNSLFVAQETLSLSQQSAELSFLVGELQANPYAVRYLSDHSRYLLRQYFSSSNGELDTIYLMQALAHPEYIKFIQTQLQEFTGLKIGREFDGLSLKQALMKSSTWRQRVLDNIVSLTKSAQYSHSEATISVVSHGYYLDKTNTNSLRIEQALGALYVIACQKGKQAQFIKILAYQQALLELNSKSELSSQDQQFLTEFDAAISQLQKINYTARIENQSLKNWLMQASDGAYYLQSGEHAFTVVIKRQDDIFQYQLYDPKAGELVINSGKQKQAQEDFFHVFQTYLDSETRYHKENTERKADLMIENINGDYLFDIYELILDQQSVEKTDVFWQFTPPQLDANTYLVKINNIEISLPLLIRAGAQIDGQSLSVRHIQSLPDWRERLTFDAAMLSHHLMLLDGSHHDPQFIKLIKSLIDQKGQDNLIATRAELADVGIVKQQLGYVDRYVKGEVIDAALWHEMKNTTFKLPRYARIMSKVGYGSQAIGIAQLWILTNRAADQLQDPRLSDEQKAEIRQQLAVAYGAAAANFGTDILQPIIFKSVTKITDSTEIAAKFAGRATAVLNALSAGFDIYNAYQSFHQLSTEADPEVRQDLIVNGTIAVVSAAVSIAVSVALLAGFSAAGPIGIAVGAGLMVGGMIYNGIRAVERIEEKVTLTGWEEFTTGIRAAFGEQPPTSVLNKLQAYNEEEGYEESLLQRFKNQINIFRTEGYSRALYVKESYQMAEVPLFNIRDIGSGLCLITKEQAKVLNLEKLNGSKIQISAHEQTTENYNYLDMSLLEGTIGDKTLGNSFFTYPKYRFTEDEVSRITTVYPDKYAAESVVIKNYAPVMSSTSNETFIFDPERKDLDFYLTGKKIASIYSYIEKNTQFIYLTDKEEVKSIPLDRNQLQYQLSLAGENAGIIFNTANGNDTIVGFKQYKNRFEIYNGNKVFVGGEKNDTFVLNFDAHYPNETRYLDGYAGSNSIIINQLPVIKSNSNVDIEKNSTNLQGFDKDSFTIQDGVLVNLAQEEIWAIDNHQYAIDNYDNGKSFAFMQSQRLATIKNMENVTVVANSADIIVGDARDNVLDGNLGNDRLYGGKGNDTLILTQGIADGGEGHDVYRIKRYNWQDHIEIFADDNLQYQHWDPIKGAFVFADTNNSEEIASTTNPKFRFKNGYSYNAQIVIDDSHRNINQQSVVYLDYDINEIKSVSRSGNDIVIEIEIINNAKFVKNNIISHIAIRLKNVYAQDEKGNYFTNHEYNVKCQNSFLLSPILVSKTDKNKNPTEYFKAAYVRQKYPNEGNVYTNDVEVNFARNSFKVFSKDIYKMPTGIKVMAKFLTSNGMTIIGDNDDQIIALAAQYYIYVSKGNDFYLIKSLALKNLPDADTNFNLNEDIIFDFSKVKNSLDSKDKIIIAIQEYSGYDFEFDGDRLIHKDKVGKIANIVFKNLPNNEIKNIIVQDKNQQHFVMSLKKGENKIVPMIAIKEPTSGHDIIELPVGYRLNENRLDAMAGDDIITDLSGRDNIIKAGPGDDMVTVINGNNIIDAGTGEDIVVTAKGHNIILPGEGNDIVNSGIGDDTIITTNGNDEINAGKGNNAIFINHQVGHVTINHAGGIDTIYIQNFEHYFSDGNIRLYIADNQQDYLIKSKDNKSSITIKNAVANDDEIKIYKGINNGKYLDSDSINILIDKLSAFNKEKDRASLNLIDFINNGVEQNIFVASQYSY</sequence>
<evidence type="ECO:0000256" key="22">
    <source>
        <dbReference type="SAM" id="Phobius"/>
    </source>
</evidence>
<keyword evidence="13" id="KW-0068">Autocatalytic cleavage</keyword>
<dbReference type="PANTHER" id="PTHR38340:SF1">
    <property type="entry name" value="S-LAYER PROTEIN"/>
    <property type="match status" value="1"/>
</dbReference>
<evidence type="ECO:0000256" key="21">
    <source>
        <dbReference type="ARBA" id="ARBA00023586"/>
    </source>
</evidence>
<evidence type="ECO:0000256" key="19">
    <source>
        <dbReference type="ARBA" id="ARBA00023136"/>
    </source>
</evidence>
<dbReference type="RefSeq" id="WP_280939294.1">
    <property type="nucleotide sequence ID" value="NZ_CP123759.1"/>
</dbReference>
<evidence type="ECO:0000256" key="17">
    <source>
        <dbReference type="ARBA" id="ARBA00023026"/>
    </source>
</evidence>
<dbReference type="Gene3D" id="2.150.10.10">
    <property type="entry name" value="Serralysin-like metalloprotease, C-terminal"/>
    <property type="match status" value="2"/>
</dbReference>
<keyword evidence="22" id="KW-0812">Transmembrane</keyword>
<evidence type="ECO:0000256" key="5">
    <source>
        <dbReference type="ARBA" id="ARBA00022525"/>
    </source>
</evidence>
<dbReference type="InterPro" id="IPR020974">
    <property type="entry name" value="CPD_dom"/>
</dbReference>
<keyword evidence="9" id="KW-0479">Metal-binding</keyword>
<keyword evidence="16" id="KW-1043">Host membrane</keyword>
<protein>
    <submittedName>
        <fullName evidence="24">C80 family cysteine peptidase</fullName>
    </submittedName>
</protein>
<evidence type="ECO:0000256" key="3">
    <source>
        <dbReference type="ARBA" id="ARBA00004613"/>
    </source>
</evidence>
<keyword evidence="25" id="KW-1185">Reference proteome</keyword>
<dbReference type="EMBL" id="CP123759">
    <property type="protein sequence ID" value="WGO84267.1"/>
    <property type="molecule type" value="Genomic_DNA"/>
</dbReference>
<keyword evidence="14" id="KW-0106">Calcium</keyword>
<dbReference type="Proteomes" id="UP001231859">
    <property type="component" value="Chromosome"/>
</dbReference>
<evidence type="ECO:0000256" key="20">
    <source>
        <dbReference type="ARBA" id="ARBA00023200"/>
    </source>
</evidence>
<comment type="cofactor">
    <cofactor evidence="1">
        <name>Mg(2+)</name>
        <dbReference type="ChEBI" id="CHEBI:18420"/>
    </cofactor>
</comment>
<keyword evidence="17" id="KW-0843">Virulence</keyword>
<evidence type="ECO:0000256" key="6">
    <source>
        <dbReference type="ARBA" id="ARBA00022656"/>
    </source>
</evidence>
<keyword evidence="4" id="KW-1032">Host cell membrane</keyword>
<keyword evidence="12" id="KW-0788">Thiol protease</keyword>
<evidence type="ECO:0000256" key="11">
    <source>
        <dbReference type="ARBA" id="ARBA00022801"/>
    </source>
</evidence>
<keyword evidence="20" id="KW-1035">Host cytoplasm</keyword>
<keyword evidence="5" id="KW-0964">Secreted</keyword>
<proteinExistence type="predicted"/>
<evidence type="ECO:0000256" key="9">
    <source>
        <dbReference type="ARBA" id="ARBA00022723"/>
    </source>
</evidence>
<keyword evidence="7" id="KW-0645">Protease</keyword>
<evidence type="ECO:0000256" key="12">
    <source>
        <dbReference type="ARBA" id="ARBA00022807"/>
    </source>
</evidence>
<feature type="domain" description="Peptidase C80" evidence="23">
    <location>
        <begin position="520"/>
        <end position="704"/>
    </location>
</feature>
<evidence type="ECO:0000256" key="18">
    <source>
        <dbReference type="ARBA" id="ARBA00023121"/>
    </source>
</evidence>
<evidence type="ECO:0000256" key="13">
    <source>
        <dbReference type="ARBA" id="ARBA00022813"/>
    </source>
</evidence>
<comment type="subcellular location">
    <subcellularLocation>
        <location evidence="2">Host cell membrane</location>
    </subcellularLocation>
    <subcellularLocation>
        <location evidence="21">Host cytoplasm</location>
        <location evidence="21">Host cytosol</location>
    </subcellularLocation>
    <subcellularLocation>
        <location evidence="3">Secreted</location>
    </subcellularLocation>
</comment>
<keyword evidence="8" id="KW-0808">Transferase</keyword>
<evidence type="ECO:0000256" key="7">
    <source>
        <dbReference type="ARBA" id="ARBA00022670"/>
    </source>
</evidence>
<keyword evidence="6" id="KW-0800">Toxin</keyword>
<dbReference type="SUPFAM" id="SSF51120">
    <property type="entry name" value="beta-Roll"/>
    <property type="match status" value="2"/>
</dbReference>
<feature type="domain" description="Peptidase C80" evidence="23">
    <location>
        <begin position="819"/>
        <end position="1014"/>
    </location>
</feature>
<organism evidence="24 25">
    <name type="scientific">Arsenophonus apicola</name>
    <dbReference type="NCBI Taxonomy" id="2879119"/>
    <lineage>
        <taxon>Bacteria</taxon>
        <taxon>Pseudomonadati</taxon>
        <taxon>Pseudomonadota</taxon>
        <taxon>Gammaproteobacteria</taxon>
        <taxon>Enterobacterales</taxon>
        <taxon>Morganellaceae</taxon>
        <taxon>Arsenophonus</taxon>
    </lineage>
</organism>
<evidence type="ECO:0000259" key="23">
    <source>
        <dbReference type="PROSITE" id="PS51771"/>
    </source>
</evidence>
<reference evidence="24 25" key="1">
    <citation type="submission" date="2023-04" db="EMBL/GenBank/DDBJ databases">
        <title>Genome dynamics across the evolutionary transition to endosymbiosis.</title>
        <authorList>
            <person name="Siozios S."/>
            <person name="Nadal-Jimenez P."/>
            <person name="Azagi T."/>
            <person name="Sprong H."/>
            <person name="Frost C.L."/>
            <person name="Parratt S.R."/>
            <person name="Taylor G."/>
            <person name="Brettell L."/>
            <person name="Lew K.C."/>
            <person name="Croft L."/>
            <person name="King K.C."/>
            <person name="Brockhurst M.A."/>
            <person name="Hypsa V."/>
            <person name="Novakova E."/>
            <person name="Darby A.C."/>
            <person name="Hurst G.D.D."/>
        </authorList>
    </citation>
    <scope>NUCLEOTIDE SEQUENCE [LARGE SCALE GENOMIC DNA]</scope>
    <source>
        <strain evidence="25">aApi_AU</strain>
    </source>
</reference>
<dbReference type="CDD" id="cd20500">
    <property type="entry name" value="Peptidase_C80"/>
    <property type="match status" value="1"/>
</dbReference>